<keyword evidence="2" id="KW-1185">Reference proteome</keyword>
<evidence type="ECO:0000313" key="1">
    <source>
        <dbReference type="EMBL" id="SET86548.1"/>
    </source>
</evidence>
<accession>A0A1I0HRB3</accession>
<proteinExistence type="predicted"/>
<organism evidence="1 2">
    <name type="scientific">Marinobacter segnicrescens</name>
    <dbReference type="NCBI Taxonomy" id="430453"/>
    <lineage>
        <taxon>Bacteria</taxon>
        <taxon>Pseudomonadati</taxon>
        <taxon>Pseudomonadota</taxon>
        <taxon>Gammaproteobacteria</taxon>
        <taxon>Pseudomonadales</taxon>
        <taxon>Marinobacteraceae</taxon>
        <taxon>Marinobacter</taxon>
    </lineage>
</organism>
<sequence>MAVMTNHDRIKEVLRRQQATEAPLNIEWLQLATQLPGRTLHLALALAVESYRRQTATVSLKARELESYGVKPDAASVGLDRLVQAGLVFADRHQGRPAQITINVL</sequence>
<dbReference type="EMBL" id="FOHZ01000033">
    <property type="protein sequence ID" value="SET86548.1"/>
    <property type="molecule type" value="Genomic_DNA"/>
</dbReference>
<evidence type="ECO:0000313" key="2">
    <source>
        <dbReference type="Proteomes" id="UP000198762"/>
    </source>
</evidence>
<reference evidence="2" key="1">
    <citation type="submission" date="2016-10" db="EMBL/GenBank/DDBJ databases">
        <authorList>
            <person name="Varghese N."/>
            <person name="Submissions S."/>
        </authorList>
    </citation>
    <scope>NUCLEOTIDE SEQUENCE [LARGE SCALE GENOMIC DNA]</scope>
    <source>
        <strain evidence="2">CGMCC 1.6489</strain>
    </source>
</reference>
<dbReference type="AlphaFoldDB" id="A0A1I0HRB3"/>
<gene>
    <name evidence="1" type="ORF">SAMN04487962_13313</name>
</gene>
<protein>
    <submittedName>
        <fullName evidence="1">Uncharacterized protein</fullName>
    </submittedName>
</protein>
<dbReference type="RefSeq" id="WP_143066647.1">
    <property type="nucleotide sequence ID" value="NZ_FOHZ01000033.1"/>
</dbReference>
<name>A0A1I0HRB3_9GAMM</name>
<dbReference type="Proteomes" id="UP000198762">
    <property type="component" value="Unassembled WGS sequence"/>
</dbReference>